<feature type="region of interest" description="Disordered" evidence="1">
    <location>
        <begin position="186"/>
        <end position="207"/>
    </location>
</feature>
<name>A0A2V1E946_9PLEO</name>
<dbReference type="EMBL" id="KZ805306">
    <property type="protein sequence ID" value="PVI07051.1"/>
    <property type="molecule type" value="Genomic_DNA"/>
</dbReference>
<evidence type="ECO:0000313" key="3">
    <source>
        <dbReference type="Proteomes" id="UP000244855"/>
    </source>
</evidence>
<evidence type="ECO:0000313" key="2">
    <source>
        <dbReference type="EMBL" id="PVI07051.1"/>
    </source>
</evidence>
<dbReference type="Proteomes" id="UP000244855">
    <property type="component" value="Unassembled WGS sequence"/>
</dbReference>
<evidence type="ECO:0000256" key="1">
    <source>
        <dbReference type="SAM" id="MobiDB-lite"/>
    </source>
</evidence>
<sequence length="241" mass="27217">MSGFGRVGTAYLIILSAITNRIESALPESVLSDHSSCIIYPGSSGGSRVILFLFFRITLGRYGYGWRQRSFLRVLLYTQCSTYIPLFYQQHWTTAAQVQKNHFPCARGLDIYLNILILGLIHFLDEIVVSMADRHVFILSSHNVGYSFYQPCPVKTILGSKETLPSFIRPSPLSNSTYTTFYHGRPSGHSPLDRHPAAPLPPTGDRNNRAQLFRLTKTLIIFEFDIFEEPDQSGRCPCDFG</sequence>
<organism evidence="2 3">
    <name type="scientific">Periconia macrospinosa</name>
    <dbReference type="NCBI Taxonomy" id="97972"/>
    <lineage>
        <taxon>Eukaryota</taxon>
        <taxon>Fungi</taxon>
        <taxon>Dikarya</taxon>
        <taxon>Ascomycota</taxon>
        <taxon>Pezizomycotina</taxon>
        <taxon>Dothideomycetes</taxon>
        <taxon>Pleosporomycetidae</taxon>
        <taxon>Pleosporales</taxon>
        <taxon>Massarineae</taxon>
        <taxon>Periconiaceae</taxon>
        <taxon>Periconia</taxon>
    </lineage>
</organism>
<gene>
    <name evidence="2" type="ORF">DM02DRAFT_384375</name>
</gene>
<proteinExistence type="predicted"/>
<keyword evidence="3" id="KW-1185">Reference proteome</keyword>
<protein>
    <submittedName>
        <fullName evidence="2">Uncharacterized protein</fullName>
    </submittedName>
</protein>
<accession>A0A2V1E946</accession>
<dbReference type="AlphaFoldDB" id="A0A2V1E946"/>
<reference evidence="2 3" key="1">
    <citation type="journal article" date="2018" name="Sci. Rep.">
        <title>Comparative genomics provides insights into the lifestyle and reveals functional heterogeneity of dark septate endophytic fungi.</title>
        <authorList>
            <person name="Knapp D.G."/>
            <person name="Nemeth J.B."/>
            <person name="Barry K."/>
            <person name="Hainaut M."/>
            <person name="Henrissat B."/>
            <person name="Johnson J."/>
            <person name="Kuo A."/>
            <person name="Lim J.H.P."/>
            <person name="Lipzen A."/>
            <person name="Nolan M."/>
            <person name="Ohm R.A."/>
            <person name="Tamas L."/>
            <person name="Grigoriev I.V."/>
            <person name="Spatafora J.W."/>
            <person name="Nagy L.G."/>
            <person name="Kovacs G.M."/>
        </authorList>
    </citation>
    <scope>NUCLEOTIDE SEQUENCE [LARGE SCALE GENOMIC DNA]</scope>
    <source>
        <strain evidence="2 3">DSE2036</strain>
    </source>
</reference>